<comment type="subcellular location">
    <subcellularLocation>
        <location evidence="1">Membrane</location>
        <topology evidence="1">Lipid-anchor</topology>
    </subcellularLocation>
</comment>
<evidence type="ECO:0000256" key="4">
    <source>
        <dbReference type="ARBA" id="ARBA00023139"/>
    </source>
</evidence>
<keyword evidence="2 8" id="KW-0732">Signal</keyword>
<sequence>MKKWAVSILSTVLALSLAACGTKTETAPNASGGSDGGEQKEITLKVGATPVPHAEILKFIQPKLKEQGINLEVKEFTDYVQPNVQLNEQQLDANFYQHIPYLEQFNKDQNMNLVPVVAVHIEPFGAYSKKIKKIDELADGATIALPNDPTNNGRALALLEKNGLIKLKDGVGIKGTVKDIVENKKNLQFKEVEAAMLPRVLEEVDLAMINTNYALEAKLVPTEDALIIEDKDSPYANYLVARPDNKDSEAIQKLAKELNSPDVKKFIEDTYKGAVVPAF</sequence>
<gene>
    <name evidence="9" type="ORF">BSPP4475_18710</name>
</gene>
<evidence type="ECO:0000256" key="3">
    <source>
        <dbReference type="ARBA" id="ARBA00023136"/>
    </source>
</evidence>
<dbReference type="InterPro" id="IPR004872">
    <property type="entry name" value="Lipoprotein_NlpA"/>
</dbReference>
<feature type="signal peptide" evidence="8">
    <location>
        <begin position="1"/>
        <end position="18"/>
    </location>
</feature>
<dbReference type="EMBL" id="OY569118">
    <property type="protein sequence ID" value="CAJ1004326.1"/>
    <property type="molecule type" value="Genomic_DNA"/>
</dbReference>
<protein>
    <recommendedName>
        <fullName evidence="6">Lipoprotein</fullName>
    </recommendedName>
</protein>
<dbReference type="Gene3D" id="3.40.190.10">
    <property type="entry name" value="Periplasmic binding protein-like II"/>
    <property type="match status" value="2"/>
</dbReference>
<evidence type="ECO:0000256" key="8">
    <source>
        <dbReference type="SAM" id="SignalP"/>
    </source>
</evidence>
<proteinExistence type="inferred from homology"/>
<dbReference type="PROSITE" id="PS51257">
    <property type="entry name" value="PROKAR_LIPOPROTEIN"/>
    <property type="match status" value="1"/>
</dbReference>
<evidence type="ECO:0000256" key="5">
    <source>
        <dbReference type="ARBA" id="ARBA00023288"/>
    </source>
</evidence>
<name>A0AA48MAL3_9BACL</name>
<evidence type="ECO:0000256" key="2">
    <source>
        <dbReference type="ARBA" id="ARBA00022729"/>
    </source>
</evidence>
<evidence type="ECO:0000256" key="6">
    <source>
        <dbReference type="PIRNR" id="PIRNR002854"/>
    </source>
</evidence>
<dbReference type="KEGG" id="bayd:BSPP4475_18710"/>
<dbReference type="PANTHER" id="PTHR30429:SF0">
    <property type="entry name" value="METHIONINE-BINDING LIPOPROTEIN METQ"/>
    <property type="match status" value="1"/>
</dbReference>
<accession>A0AA48MAL3</accession>
<dbReference type="CDD" id="cd13597">
    <property type="entry name" value="PBP2_lipoprotein_Tp32"/>
    <property type="match status" value="1"/>
</dbReference>
<dbReference type="RefSeq" id="WP_212133616.1">
    <property type="nucleotide sequence ID" value="NZ_JAUSVZ010000035.1"/>
</dbReference>
<evidence type="ECO:0000256" key="7">
    <source>
        <dbReference type="PIRSR" id="PIRSR002854-1"/>
    </source>
</evidence>
<dbReference type="Pfam" id="PF03180">
    <property type="entry name" value="Lipoprotein_9"/>
    <property type="match status" value="1"/>
</dbReference>
<keyword evidence="10" id="KW-1185">Reference proteome</keyword>
<dbReference type="PANTHER" id="PTHR30429">
    <property type="entry name" value="D-METHIONINE-BINDING LIPOPROTEIN METQ"/>
    <property type="match status" value="1"/>
</dbReference>
<dbReference type="SUPFAM" id="SSF53850">
    <property type="entry name" value="Periplasmic binding protein-like II"/>
    <property type="match status" value="1"/>
</dbReference>
<dbReference type="NCBIfam" id="TIGR00363">
    <property type="entry name" value="MetQ/NlpA family lipoprotein"/>
    <property type="match status" value="1"/>
</dbReference>
<comment type="similarity">
    <text evidence="6">Belongs to the nlpA lipoprotein family.</text>
</comment>
<organism evidence="9 10">
    <name type="scientific">Brevibacillus aydinogluensis</name>
    <dbReference type="NCBI Taxonomy" id="927786"/>
    <lineage>
        <taxon>Bacteria</taxon>
        <taxon>Bacillati</taxon>
        <taxon>Bacillota</taxon>
        <taxon>Bacilli</taxon>
        <taxon>Bacillales</taxon>
        <taxon>Paenibacillaceae</taxon>
        <taxon>Brevibacillus</taxon>
    </lineage>
</organism>
<dbReference type="PIRSF" id="PIRSF002854">
    <property type="entry name" value="MetQ"/>
    <property type="match status" value="1"/>
</dbReference>
<dbReference type="AlphaFoldDB" id="A0AA48MAL3"/>
<dbReference type="GO" id="GO:0016020">
    <property type="term" value="C:membrane"/>
    <property type="evidence" value="ECO:0007669"/>
    <property type="project" value="UniProtKB-SubCell"/>
</dbReference>
<dbReference type="Proteomes" id="UP001189619">
    <property type="component" value="Chromosome"/>
</dbReference>
<feature type="chain" id="PRO_5041202266" description="Lipoprotein" evidence="8">
    <location>
        <begin position="19"/>
        <end position="279"/>
    </location>
</feature>
<reference evidence="9" key="1">
    <citation type="submission" date="2023-07" db="EMBL/GenBank/DDBJ databases">
        <authorList>
            <person name="Ivanov I."/>
            <person name="Teneva D."/>
            <person name="Stoikov I."/>
        </authorList>
    </citation>
    <scope>NUCLEOTIDE SEQUENCE</scope>
    <source>
        <strain evidence="9">4475</strain>
    </source>
</reference>
<keyword evidence="3" id="KW-0472">Membrane</keyword>
<evidence type="ECO:0000313" key="10">
    <source>
        <dbReference type="Proteomes" id="UP001189619"/>
    </source>
</evidence>
<keyword evidence="5 6" id="KW-0449">Lipoprotein</keyword>
<keyword evidence="4" id="KW-0564">Palmitate</keyword>
<feature type="lipid moiety-binding region" description="S-diacylglycerol cysteine" evidence="7">
    <location>
        <position position="20"/>
    </location>
</feature>
<evidence type="ECO:0000256" key="1">
    <source>
        <dbReference type="ARBA" id="ARBA00004635"/>
    </source>
</evidence>
<evidence type="ECO:0000313" key="9">
    <source>
        <dbReference type="EMBL" id="CAJ1004326.1"/>
    </source>
</evidence>